<gene>
    <name evidence="2" type="ORF">RIF29_15900</name>
</gene>
<evidence type="ECO:0000256" key="1">
    <source>
        <dbReference type="SAM" id="MobiDB-lite"/>
    </source>
</evidence>
<keyword evidence="3" id="KW-1185">Reference proteome</keyword>
<dbReference type="Proteomes" id="UP001372338">
    <property type="component" value="Unassembled WGS sequence"/>
</dbReference>
<name>A0AAN9FHX2_CROPI</name>
<feature type="region of interest" description="Disordered" evidence="1">
    <location>
        <begin position="49"/>
        <end position="85"/>
    </location>
</feature>
<feature type="compositionally biased region" description="Basic and acidic residues" evidence="1">
    <location>
        <begin position="49"/>
        <end position="60"/>
    </location>
</feature>
<dbReference type="EMBL" id="JAYWIO010000003">
    <property type="protein sequence ID" value="KAK7274801.1"/>
    <property type="molecule type" value="Genomic_DNA"/>
</dbReference>
<proteinExistence type="predicted"/>
<comment type="caution">
    <text evidence="2">The sequence shown here is derived from an EMBL/GenBank/DDBJ whole genome shotgun (WGS) entry which is preliminary data.</text>
</comment>
<evidence type="ECO:0000313" key="3">
    <source>
        <dbReference type="Proteomes" id="UP001372338"/>
    </source>
</evidence>
<sequence length="85" mass="9888">MKSKSNFDDMTLFGMAQSVRFDCKTGNWTSMLKLYLLLDGVVEPITTIKKPERSNRDTERKRARTLTSREPLLSFHLSRNRTHSP</sequence>
<organism evidence="2 3">
    <name type="scientific">Crotalaria pallida</name>
    <name type="common">Smooth rattlebox</name>
    <name type="synonym">Crotalaria striata</name>
    <dbReference type="NCBI Taxonomy" id="3830"/>
    <lineage>
        <taxon>Eukaryota</taxon>
        <taxon>Viridiplantae</taxon>
        <taxon>Streptophyta</taxon>
        <taxon>Embryophyta</taxon>
        <taxon>Tracheophyta</taxon>
        <taxon>Spermatophyta</taxon>
        <taxon>Magnoliopsida</taxon>
        <taxon>eudicotyledons</taxon>
        <taxon>Gunneridae</taxon>
        <taxon>Pentapetalae</taxon>
        <taxon>rosids</taxon>
        <taxon>fabids</taxon>
        <taxon>Fabales</taxon>
        <taxon>Fabaceae</taxon>
        <taxon>Papilionoideae</taxon>
        <taxon>50 kb inversion clade</taxon>
        <taxon>genistoids sensu lato</taxon>
        <taxon>core genistoids</taxon>
        <taxon>Crotalarieae</taxon>
        <taxon>Crotalaria</taxon>
    </lineage>
</organism>
<dbReference type="AlphaFoldDB" id="A0AAN9FHX2"/>
<accession>A0AAN9FHX2</accession>
<evidence type="ECO:0000313" key="2">
    <source>
        <dbReference type="EMBL" id="KAK7274801.1"/>
    </source>
</evidence>
<protein>
    <submittedName>
        <fullName evidence="2">Uncharacterized protein</fullName>
    </submittedName>
</protein>
<reference evidence="2 3" key="1">
    <citation type="submission" date="2024-01" db="EMBL/GenBank/DDBJ databases">
        <title>The genomes of 5 underutilized Papilionoideae crops provide insights into root nodulation and disease resistanc.</title>
        <authorList>
            <person name="Yuan L."/>
        </authorList>
    </citation>
    <scope>NUCLEOTIDE SEQUENCE [LARGE SCALE GENOMIC DNA]</scope>
    <source>
        <strain evidence="2">ZHUSHIDOU_FW_LH</strain>
        <tissue evidence="2">Leaf</tissue>
    </source>
</reference>